<dbReference type="CDD" id="cd12173">
    <property type="entry name" value="PGDH_4"/>
    <property type="match status" value="1"/>
</dbReference>
<dbReference type="InterPro" id="IPR045865">
    <property type="entry name" value="ACT-like_dom_sf"/>
</dbReference>
<keyword evidence="6 9" id="KW-0520">NAD</keyword>
<keyword evidence="9" id="KW-0028">Amino-acid biosynthesis</keyword>
<evidence type="ECO:0000256" key="7">
    <source>
        <dbReference type="ARBA" id="ARBA00048126"/>
    </source>
</evidence>
<comment type="caution">
    <text evidence="11">The sequence shown here is derived from an EMBL/GenBank/DDBJ whole genome shotgun (WGS) entry which is preliminary data.</text>
</comment>
<dbReference type="InterPro" id="IPR002912">
    <property type="entry name" value="ACT_dom"/>
</dbReference>
<evidence type="ECO:0000256" key="1">
    <source>
        <dbReference type="ARBA" id="ARBA00003800"/>
    </source>
</evidence>
<evidence type="ECO:0000256" key="8">
    <source>
        <dbReference type="ARBA" id="ARBA00048731"/>
    </source>
</evidence>
<dbReference type="Gene3D" id="3.40.50.720">
    <property type="entry name" value="NAD(P)-binding Rossmann-like Domain"/>
    <property type="match status" value="2"/>
</dbReference>
<dbReference type="InterPro" id="IPR029753">
    <property type="entry name" value="D-isomer_DH_CS"/>
</dbReference>
<dbReference type="EC" id="1.1.1.95" evidence="9"/>
<dbReference type="SUPFAM" id="SSF143548">
    <property type="entry name" value="Serine metabolism enzymes domain"/>
    <property type="match status" value="1"/>
</dbReference>
<evidence type="ECO:0000256" key="3">
    <source>
        <dbReference type="ARBA" id="ARBA00005854"/>
    </source>
</evidence>
<evidence type="ECO:0000256" key="2">
    <source>
        <dbReference type="ARBA" id="ARBA00005216"/>
    </source>
</evidence>
<dbReference type="PANTHER" id="PTHR42938">
    <property type="entry name" value="FORMATE DEHYDROGENASE 1"/>
    <property type="match status" value="1"/>
</dbReference>
<dbReference type="InterPro" id="IPR036291">
    <property type="entry name" value="NAD(P)-bd_dom_sf"/>
</dbReference>
<dbReference type="PROSITE" id="PS00670">
    <property type="entry name" value="D_2_HYDROXYACID_DH_2"/>
    <property type="match status" value="1"/>
</dbReference>
<gene>
    <name evidence="11" type="ORF">ISU02_22030</name>
</gene>
<dbReference type="Pfam" id="PF00389">
    <property type="entry name" value="2-Hacid_dh"/>
    <property type="match status" value="1"/>
</dbReference>
<evidence type="ECO:0000313" key="12">
    <source>
        <dbReference type="Proteomes" id="UP000614200"/>
    </source>
</evidence>
<dbReference type="SUPFAM" id="SSF51735">
    <property type="entry name" value="NAD(P)-binding Rossmann-fold domains"/>
    <property type="match status" value="1"/>
</dbReference>
<dbReference type="InterPro" id="IPR029009">
    <property type="entry name" value="ASB_dom_sf"/>
</dbReference>
<dbReference type="PROSITE" id="PS00671">
    <property type="entry name" value="D_2_HYDROXYACID_DH_3"/>
    <property type="match status" value="1"/>
</dbReference>
<dbReference type="Gene3D" id="3.30.1330.90">
    <property type="entry name" value="D-3-phosphoglycerate dehydrogenase, domain 3"/>
    <property type="match status" value="1"/>
</dbReference>
<protein>
    <recommendedName>
        <fullName evidence="4 9">D-3-phosphoglycerate dehydrogenase</fullName>
        <ecNumber evidence="9">1.1.1.95</ecNumber>
    </recommendedName>
</protein>
<dbReference type="Pfam" id="PF02826">
    <property type="entry name" value="2-Hacid_dh_C"/>
    <property type="match status" value="1"/>
</dbReference>
<comment type="catalytic activity">
    <reaction evidence="7">
        <text>(R)-2-hydroxyglutarate + NAD(+) = 2-oxoglutarate + NADH + H(+)</text>
        <dbReference type="Rhea" id="RHEA:49612"/>
        <dbReference type="ChEBI" id="CHEBI:15378"/>
        <dbReference type="ChEBI" id="CHEBI:15801"/>
        <dbReference type="ChEBI" id="CHEBI:16810"/>
        <dbReference type="ChEBI" id="CHEBI:57540"/>
        <dbReference type="ChEBI" id="CHEBI:57945"/>
        <dbReference type="EC" id="1.1.1.399"/>
    </reaction>
</comment>
<dbReference type="InterPro" id="IPR006236">
    <property type="entry name" value="PGDH"/>
</dbReference>
<dbReference type="SUPFAM" id="SSF52283">
    <property type="entry name" value="Formate/glycerate dehydrogenase catalytic domain-like"/>
    <property type="match status" value="1"/>
</dbReference>
<dbReference type="PROSITE" id="PS51671">
    <property type="entry name" value="ACT"/>
    <property type="match status" value="1"/>
</dbReference>
<dbReference type="PANTHER" id="PTHR42938:SF47">
    <property type="entry name" value="HYDROXYPYRUVATE REDUCTASE"/>
    <property type="match status" value="1"/>
</dbReference>
<organism evidence="11 12">
    <name type="scientific">Fusibacter ferrireducens</name>
    <dbReference type="NCBI Taxonomy" id="2785058"/>
    <lineage>
        <taxon>Bacteria</taxon>
        <taxon>Bacillati</taxon>
        <taxon>Bacillota</taxon>
        <taxon>Clostridia</taxon>
        <taxon>Eubacteriales</taxon>
        <taxon>Eubacteriales Family XII. Incertae Sedis</taxon>
        <taxon>Fusibacter</taxon>
    </lineage>
</organism>
<keyword evidence="12" id="KW-1185">Reference proteome</keyword>
<comment type="similarity">
    <text evidence="3 9">Belongs to the D-isomer specific 2-hydroxyacid dehydrogenase family.</text>
</comment>
<keyword evidence="5 9" id="KW-0560">Oxidoreductase</keyword>
<dbReference type="InterPro" id="IPR045626">
    <property type="entry name" value="PGDH_ASB_dom"/>
</dbReference>
<reference evidence="11 12" key="1">
    <citation type="submission" date="2020-11" db="EMBL/GenBank/DDBJ databases">
        <title>Fusibacter basophilias sp. nov.</title>
        <authorList>
            <person name="Qiu D."/>
        </authorList>
    </citation>
    <scope>NUCLEOTIDE SEQUENCE [LARGE SCALE GENOMIC DNA]</scope>
    <source>
        <strain evidence="11 12">Q10-2</strain>
    </source>
</reference>
<dbReference type="CDD" id="cd04902">
    <property type="entry name" value="ACT_3PGDH-xct"/>
    <property type="match status" value="1"/>
</dbReference>
<comment type="function">
    <text evidence="1">Catalyzes the reversible oxidation of 3-phospho-D-glycerate to 3-phosphonooxypyruvate, the first step of the phosphorylated L-serine biosynthesis pathway. Also catalyzes the reversible oxidation of 2-hydroxyglutarate to 2-oxoglutarate.</text>
</comment>
<name>A0ABR9ZZ95_9FIRM</name>
<dbReference type="Pfam" id="PF19304">
    <property type="entry name" value="PGDH_inter"/>
    <property type="match status" value="1"/>
</dbReference>
<dbReference type="InterPro" id="IPR006140">
    <property type="entry name" value="D-isomer_DH_NAD-bd"/>
</dbReference>
<dbReference type="Proteomes" id="UP000614200">
    <property type="component" value="Unassembled WGS sequence"/>
</dbReference>
<dbReference type="EMBL" id="JADKNH010000020">
    <property type="protein sequence ID" value="MBF4695785.1"/>
    <property type="molecule type" value="Genomic_DNA"/>
</dbReference>
<accession>A0ABR9ZZ95</accession>
<dbReference type="PROSITE" id="PS00065">
    <property type="entry name" value="D_2_HYDROXYACID_DH_1"/>
    <property type="match status" value="1"/>
</dbReference>
<feature type="domain" description="ACT" evidence="10">
    <location>
        <begin position="454"/>
        <end position="526"/>
    </location>
</feature>
<evidence type="ECO:0000256" key="9">
    <source>
        <dbReference type="RuleBase" id="RU363003"/>
    </source>
</evidence>
<dbReference type="InterPro" id="IPR006139">
    <property type="entry name" value="D-isomer_2_OHA_DH_cat_dom"/>
</dbReference>
<dbReference type="GO" id="GO:0004617">
    <property type="term" value="F:phosphoglycerate dehydrogenase activity"/>
    <property type="evidence" value="ECO:0007669"/>
    <property type="project" value="UniProtKB-EC"/>
</dbReference>
<dbReference type="NCBIfam" id="TIGR01327">
    <property type="entry name" value="PGDH"/>
    <property type="match status" value="1"/>
</dbReference>
<proteinExistence type="inferred from homology"/>
<evidence type="ECO:0000256" key="6">
    <source>
        <dbReference type="ARBA" id="ARBA00023027"/>
    </source>
</evidence>
<dbReference type="InterPro" id="IPR029752">
    <property type="entry name" value="D-isomer_DH_CS1"/>
</dbReference>
<comment type="pathway">
    <text evidence="2 9">Amino-acid biosynthesis; L-serine biosynthesis; L-serine from 3-phospho-D-glycerate: step 1/3.</text>
</comment>
<sequence length="526" mass="57845">MKILVTENIAQEGIAFLKAQNMDVTVNYSLTREELLSSISEYDALIVRSVTKVNEELYAHATNLKVVGRAGNGVDNIELAGATERGIIVVNTPDANTVSAAEHTIALMLSMSRNIPRANQHIKSKQWDRTLFRGVELKGKTLGIIGLGRIGTMVATRMQSFGMDVIAYDPYIRSDKFEKLGVEKMEQLSDLLGKSDFISVHTPKTKETIGIINADSFKLVKKGVRVVNCARGGIIDEAALYDALTQGIVAGAAIDVLKDEPHPISPLLDLESTVITPHLGADTFEAQKNVGESVAIEVFEALKGKLVANAVNLPTLSQQELEHMKPYLTLLERMGKIYHQIHHDAVERIVFTYKGDFTHRNTDPFVLAFIKGLYETVLDTPVTYVNAKLIAENRGVTIAESRVSTTEDFNNSVKIEIHSKNQTFEMEGALFGKKEPRIVSINSYPVDMTPKGNMLMIENNDSPGMIGTIGLLLGQNNINISTMNVSLSKTLKPALMLLTVDCPVPDDVLSQIQNQKGILKAWTLKM</sequence>
<comment type="catalytic activity">
    <reaction evidence="8 9">
        <text>(2R)-3-phosphoglycerate + NAD(+) = 3-phosphooxypyruvate + NADH + H(+)</text>
        <dbReference type="Rhea" id="RHEA:12641"/>
        <dbReference type="ChEBI" id="CHEBI:15378"/>
        <dbReference type="ChEBI" id="CHEBI:18110"/>
        <dbReference type="ChEBI" id="CHEBI:57540"/>
        <dbReference type="ChEBI" id="CHEBI:57945"/>
        <dbReference type="ChEBI" id="CHEBI:58272"/>
        <dbReference type="EC" id="1.1.1.95"/>
    </reaction>
</comment>
<keyword evidence="9" id="KW-0718">Serine biosynthesis</keyword>
<evidence type="ECO:0000256" key="4">
    <source>
        <dbReference type="ARBA" id="ARBA00021582"/>
    </source>
</evidence>
<evidence type="ECO:0000313" key="11">
    <source>
        <dbReference type="EMBL" id="MBF4695785.1"/>
    </source>
</evidence>
<dbReference type="RefSeq" id="WP_194704022.1">
    <property type="nucleotide sequence ID" value="NZ_JADKNH010000020.1"/>
</dbReference>
<evidence type="ECO:0000256" key="5">
    <source>
        <dbReference type="ARBA" id="ARBA00023002"/>
    </source>
</evidence>
<evidence type="ECO:0000259" key="10">
    <source>
        <dbReference type="PROSITE" id="PS51671"/>
    </source>
</evidence>
<dbReference type="Gene3D" id="3.30.70.260">
    <property type="match status" value="1"/>
</dbReference>
<dbReference type="SUPFAM" id="SSF55021">
    <property type="entry name" value="ACT-like"/>
    <property type="match status" value="1"/>
</dbReference>